<evidence type="ECO:0000313" key="2">
    <source>
        <dbReference type="EMBL" id="EKF73020.1"/>
    </source>
</evidence>
<accession>L0WBC1</accession>
<evidence type="ECO:0000313" key="3">
    <source>
        <dbReference type="Proteomes" id="UP000010164"/>
    </source>
</evidence>
<keyword evidence="1" id="KW-0472">Membrane</keyword>
<reference evidence="2 3" key="1">
    <citation type="journal article" date="2012" name="J. Bacteriol.">
        <title>Genome Sequence of the Alkane-Degrading Bacterium Alcanivorax hongdengensis Type Strain A-11-3.</title>
        <authorList>
            <person name="Lai Q."/>
            <person name="Shao Z."/>
        </authorList>
    </citation>
    <scope>NUCLEOTIDE SEQUENCE [LARGE SCALE GENOMIC DNA]</scope>
    <source>
        <strain evidence="2 3">A-11-3</strain>
    </source>
</reference>
<comment type="caution">
    <text evidence="2">The sequence shown here is derived from an EMBL/GenBank/DDBJ whole genome shotgun (WGS) entry which is preliminary data.</text>
</comment>
<feature type="transmembrane region" description="Helical" evidence="1">
    <location>
        <begin position="66"/>
        <end position="87"/>
    </location>
</feature>
<feature type="transmembrane region" description="Helical" evidence="1">
    <location>
        <begin position="216"/>
        <end position="235"/>
    </location>
</feature>
<dbReference type="InterPro" id="IPR010266">
    <property type="entry name" value="NnrS"/>
</dbReference>
<feature type="transmembrane region" description="Helical" evidence="1">
    <location>
        <begin position="174"/>
        <end position="196"/>
    </location>
</feature>
<dbReference type="STRING" id="1177179.A11A3_15754"/>
<feature type="transmembrane region" description="Helical" evidence="1">
    <location>
        <begin position="150"/>
        <end position="168"/>
    </location>
</feature>
<feature type="transmembrane region" description="Helical" evidence="1">
    <location>
        <begin position="119"/>
        <end position="138"/>
    </location>
</feature>
<dbReference type="eggNOG" id="COG3213">
    <property type="taxonomic scope" value="Bacteria"/>
</dbReference>
<proteinExistence type="predicted"/>
<feature type="transmembrane region" description="Helical" evidence="1">
    <location>
        <begin position="337"/>
        <end position="358"/>
    </location>
</feature>
<feature type="transmembrane region" description="Helical" evidence="1">
    <location>
        <begin position="271"/>
        <end position="293"/>
    </location>
</feature>
<evidence type="ECO:0008006" key="4">
    <source>
        <dbReference type="Google" id="ProtNLM"/>
    </source>
</evidence>
<keyword evidence="3" id="KW-1185">Reference proteome</keyword>
<keyword evidence="1" id="KW-0812">Transmembrane</keyword>
<gene>
    <name evidence="2" type="ORF">A11A3_15754</name>
</gene>
<protein>
    <recommendedName>
        <fullName evidence="4">NnrS family protein</fullName>
    </recommendedName>
</protein>
<name>L0WBC1_9GAMM</name>
<feature type="transmembrane region" description="Helical" evidence="1">
    <location>
        <begin position="94"/>
        <end position="113"/>
    </location>
</feature>
<dbReference type="EMBL" id="AMRJ01000038">
    <property type="protein sequence ID" value="EKF73020.1"/>
    <property type="molecule type" value="Genomic_DNA"/>
</dbReference>
<evidence type="ECO:0000256" key="1">
    <source>
        <dbReference type="SAM" id="Phobius"/>
    </source>
</evidence>
<feature type="transmembrane region" description="Helical" evidence="1">
    <location>
        <begin position="241"/>
        <end position="259"/>
    </location>
</feature>
<keyword evidence="1" id="KW-1133">Transmembrane helix</keyword>
<dbReference type="PATRIC" id="fig|1177179.3.peg.3101"/>
<dbReference type="Pfam" id="PF05940">
    <property type="entry name" value="NnrS"/>
    <property type="match status" value="1"/>
</dbReference>
<organism evidence="2 3">
    <name type="scientific">Alcanivorax hongdengensis A-11-3</name>
    <dbReference type="NCBI Taxonomy" id="1177179"/>
    <lineage>
        <taxon>Bacteria</taxon>
        <taxon>Pseudomonadati</taxon>
        <taxon>Pseudomonadota</taxon>
        <taxon>Gammaproteobacteria</taxon>
        <taxon>Oceanospirillales</taxon>
        <taxon>Alcanivoracaceae</taxon>
        <taxon>Alcanivorax</taxon>
    </lineage>
</organism>
<feature type="transmembrane region" description="Helical" evidence="1">
    <location>
        <begin position="26"/>
        <end position="46"/>
    </location>
</feature>
<feature type="transmembrane region" description="Helical" evidence="1">
    <location>
        <begin position="299"/>
        <end position="317"/>
    </location>
</feature>
<dbReference type="AlphaFoldDB" id="L0WBC1"/>
<dbReference type="Proteomes" id="UP000010164">
    <property type="component" value="Unassembled WGS sequence"/>
</dbReference>
<feature type="transmembrane region" description="Helical" evidence="1">
    <location>
        <begin position="364"/>
        <end position="387"/>
    </location>
</feature>
<sequence>MVSQGRESVMPDSKNHSVILSYPFRLFFLATSLSAMVLVPIWVFAFTHGVSLPLALPPLSWHQHEMLSGFVNAAIAGFLLTAVCNWTRTPPVKGGGLLVLGVLWLTGRVLMAFGFRIPAISAVVDLLFLPVVTFLVAVRVMKARQWRQSPIIVVLMMLWAADMAFHLSANPRFLHAQLLMVSALILVIGGRITPAFTNNWLRVSGRQTVPIRFHPWLDWLGVLLAVMLALSVCVGEQDNPLAGVVALMAALVVLVRVMMWRPLKILGEPLLWILHVGHCWLASGYFLFAWSLYQHSSDSAWVHALGAGAIGTMILGVMTRVTVGHTGNPMRLLKGGVYLYVAVIAAGTVRVWAAMGGLSLPGSWYVAAGLWALAFGGFSILYGPLLWRPRMDGRAG</sequence>